<reference evidence="1 2" key="1">
    <citation type="submission" date="2020-08" db="EMBL/GenBank/DDBJ databases">
        <title>Sequencing the genomes of 1000 actinobacteria strains.</title>
        <authorList>
            <person name="Klenk H.-P."/>
        </authorList>
    </citation>
    <scope>NUCLEOTIDE SEQUENCE [LARGE SCALE GENOMIC DNA]</scope>
    <source>
        <strain evidence="1 2">DSM 45582</strain>
    </source>
</reference>
<evidence type="ECO:0000313" key="2">
    <source>
        <dbReference type="Proteomes" id="UP000580474"/>
    </source>
</evidence>
<dbReference type="Gene3D" id="3.40.50.720">
    <property type="entry name" value="NAD(P)-binding Rossmann-like Domain"/>
    <property type="match status" value="1"/>
</dbReference>
<dbReference type="GO" id="GO:0005737">
    <property type="term" value="C:cytoplasm"/>
    <property type="evidence" value="ECO:0007669"/>
    <property type="project" value="TreeGrafter"/>
</dbReference>
<keyword evidence="1" id="KW-0456">Lyase</keyword>
<dbReference type="Pfam" id="PF02423">
    <property type="entry name" value="OCD_Mu_crystall"/>
    <property type="match status" value="1"/>
</dbReference>
<dbReference type="AlphaFoldDB" id="A0A840NCY5"/>
<gene>
    <name evidence="1" type="ORF">BJ969_002868</name>
</gene>
<dbReference type="PANTHER" id="PTHR13812:SF19">
    <property type="entry name" value="KETIMINE REDUCTASE MU-CRYSTALLIN"/>
    <property type="match status" value="1"/>
</dbReference>
<evidence type="ECO:0000313" key="1">
    <source>
        <dbReference type="EMBL" id="MBB5069780.1"/>
    </source>
</evidence>
<dbReference type="SUPFAM" id="SSF51735">
    <property type="entry name" value="NAD(P)-binding Rossmann-fold domains"/>
    <property type="match status" value="1"/>
</dbReference>
<dbReference type="InterPro" id="IPR023401">
    <property type="entry name" value="ODC_N"/>
</dbReference>
<name>A0A840NCY5_9PSEU</name>
<protein>
    <submittedName>
        <fullName evidence="1">Ornithine cyclodeaminase</fullName>
        <ecNumber evidence="1">4.3.1.12</ecNumber>
    </submittedName>
</protein>
<dbReference type="PANTHER" id="PTHR13812">
    <property type="entry name" value="KETIMINE REDUCTASE MU-CRYSTALLIN"/>
    <property type="match status" value="1"/>
</dbReference>
<organism evidence="1 2">
    <name type="scientific">Saccharopolyspora gloriosae</name>
    <dbReference type="NCBI Taxonomy" id="455344"/>
    <lineage>
        <taxon>Bacteria</taxon>
        <taxon>Bacillati</taxon>
        <taxon>Actinomycetota</taxon>
        <taxon>Actinomycetes</taxon>
        <taxon>Pseudonocardiales</taxon>
        <taxon>Pseudonocardiaceae</taxon>
        <taxon>Saccharopolyspora</taxon>
    </lineage>
</organism>
<dbReference type="EC" id="4.3.1.12" evidence="1"/>
<sequence>MTDMMWTDADVTAALDLDTAIRSQRTAFAALGDGRARLAQKVSVPSGTGTALGYLGTISPEHGAVSKLVAAHPGNAERGLPVISATVLVLDAADGRVRAVMAATALTELRTAAGSAVAVDVLAPESADELAVLGSGVQARAHVRAITRVRALRTVRIHGRDRRRREALASELAAELDLDVRAADTAQQAVRGASLVAACTLSTEPVITADEVEPGATVVSVGSFEPHRREVDDELVRRADLVVVDDVDTAAHHAGPIVRALERGDRTRERLHSLGEVLTGRAPGRTDPGQLVFYNSVGIGVQDAAAAHAALGTL</sequence>
<proteinExistence type="predicted"/>
<dbReference type="Proteomes" id="UP000580474">
    <property type="component" value="Unassembled WGS sequence"/>
</dbReference>
<dbReference type="PIRSF" id="PIRSF001439">
    <property type="entry name" value="CryM"/>
    <property type="match status" value="1"/>
</dbReference>
<dbReference type="InterPro" id="IPR003462">
    <property type="entry name" value="ODC_Mu_crystall"/>
</dbReference>
<dbReference type="Gene3D" id="3.30.1780.10">
    <property type="entry name" value="ornithine cyclodeaminase, domain 1"/>
    <property type="match status" value="1"/>
</dbReference>
<accession>A0A840NCY5</accession>
<dbReference type="GO" id="GO:0008473">
    <property type="term" value="F:ornithine cyclodeaminase activity"/>
    <property type="evidence" value="ECO:0007669"/>
    <property type="project" value="UniProtKB-EC"/>
</dbReference>
<dbReference type="RefSeq" id="WP_184479417.1">
    <property type="nucleotide sequence ID" value="NZ_JACHIV010000001.1"/>
</dbReference>
<dbReference type="InterPro" id="IPR036291">
    <property type="entry name" value="NAD(P)-bd_dom_sf"/>
</dbReference>
<comment type="caution">
    <text evidence="1">The sequence shown here is derived from an EMBL/GenBank/DDBJ whole genome shotgun (WGS) entry which is preliminary data.</text>
</comment>
<keyword evidence="2" id="KW-1185">Reference proteome</keyword>
<dbReference type="EMBL" id="JACHIV010000001">
    <property type="protein sequence ID" value="MBB5069780.1"/>
    <property type="molecule type" value="Genomic_DNA"/>
</dbReference>